<sequence>MISTFSSWSKSLKEHSSGKWLKKTCLNSANFIASSELNHSFKSSFKLILSSYWYLTLGLEMERSECVLSFIESSLILSFKEFWKSSSTRRLLSTFSTSSMFKLSISSSSSSFSSFLFS</sequence>
<reference evidence="1" key="2">
    <citation type="submission" date="2021-01" db="EMBL/GenBank/DDBJ databases">
        <authorList>
            <person name="Schikora-Tamarit M.A."/>
        </authorList>
    </citation>
    <scope>NUCLEOTIDE SEQUENCE</scope>
    <source>
        <strain evidence="1">CBS2887</strain>
    </source>
</reference>
<dbReference type="EMBL" id="JAEUBG010001462">
    <property type="protein sequence ID" value="KAH3686343.1"/>
    <property type="molecule type" value="Genomic_DNA"/>
</dbReference>
<protein>
    <submittedName>
        <fullName evidence="1">Uncharacterized protein</fullName>
    </submittedName>
</protein>
<comment type="caution">
    <text evidence="1">The sequence shown here is derived from an EMBL/GenBank/DDBJ whole genome shotgun (WGS) entry which is preliminary data.</text>
</comment>
<reference evidence="1" key="1">
    <citation type="journal article" date="2021" name="Open Biol.">
        <title>Shared evolutionary footprints suggest mitochondrial oxidative damage underlies multiple complex I losses in fungi.</title>
        <authorList>
            <person name="Schikora-Tamarit M.A."/>
            <person name="Marcet-Houben M."/>
            <person name="Nosek J."/>
            <person name="Gabaldon T."/>
        </authorList>
    </citation>
    <scope>NUCLEOTIDE SEQUENCE</scope>
    <source>
        <strain evidence="1">CBS2887</strain>
    </source>
</reference>
<name>A0A9P8TNQ5_WICPI</name>
<evidence type="ECO:0000313" key="1">
    <source>
        <dbReference type="EMBL" id="KAH3686343.1"/>
    </source>
</evidence>
<dbReference type="Proteomes" id="UP000774326">
    <property type="component" value="Unassembled WGS sequence"/>
</dbReference>
<gene>
    <name evidence="1" type="ORF">WICPIJ_002705</name>
</gene>
<accession>A0A9P8TNQ5</accession>
<keyword evidence="2" id="KW-1185">Reference proteome</keyword>
<evidence type="ECO:0000313" key="2">
    <source>
        <dbReference type="Proteomes" id="UP000774326"/>
    </source>
</evidence>
<dbReference type="AlphaFoldDB" id="A0A9P8TNQ5"/>
<proteinExistence type="predicted"/>
<organism evidence="1 2">
    <name type="scientific">Wickerhamomyces pijperi</name>
    <name type="common">Yeast</name>
    <name type="synonym">Pichia pijperi</name>
    <dbReference type="NCBI Taxonomy" id="599730"/>
    <lineage>
        <taxon>Eukaryota</taxon>
        <taxon>Fungi</taxon>
        <taxon>Dikarya</taxon>
        <taxon>Ascomycota</taxon>
        <taxon>Saccharomycotina</taxon>
        <taxon>Saccharomycetes</taxon>
        <taxon>Phaffomycetales</taxon>
        <taxon>Wickerhamomycetaceae</taxon>
        <taxon>Wickerhamomyces</taxon>
    </lineage>
</organism>